<feature type="domain" description="Phage shock protein PspC N-terminal" evidence="8">
    <location>
        <begin position="17"/>
        <end position="71"/>
    </location>
</feature>
<evidence type="ECO:0000256" key="2">
    <source>
        <dbReference type="ARBA" id="ARBA00022475"/>
    </source>
</evidence>
<dbReference type="RefSeq" id="WP_073460177.1">
    <property type="nucleotide sequence ID" value="NZ_FRAP01000027.1"/>
</dbReference>
<feature type="compositionally biased region" description="Pro residues" evidence="6">
    <location>
        <begin position="184"/>
        <end position="194"/>
    </location>
</feature>
<keyword evidence="5 7" id="KW-0472">Membrane</keyword>
<dbReference type="GO" id="GO:0005886">
    <property type="term" value="C:plasma membrane"/>
    <property type="evidence" value="ECO:0007669"/>
    <property type="project" value="UniProtKB-SubCell"/>
</dbReference>
<feature type="transmembrane region" description="Helical" evidence="7">
    <location>
        <begin position="81"/>
        <end position="102"/>
    </location>
</feature>
<name>A0A1M7ABK4_PSETH</name>
<keyword evidence="4 7" id="KW-1133">Transmembrane helix</keyword>
<dbReference type="InterPro" id="IPR007168">
    <property type="entry name" value="Phageshock_PspC_N"/>
</dbReference>
<gene>
    <name evidence="9" type="ORF">SAMN05443637_1278</name>
</gene>
<evidence type="ECO:0000256" key="1">
    <source>
        <dbReference type="ARBA" id="ARBA00004162"/>
    </source>
</evidence>
<protein>
    <submittedName>
        <fullName evidence="9">Phage shock protein C (PspC) family protein</fullName>
    </submittedName>
</protein>
<evidence type="ECO:0000313" key="10">
    <source>
        <dbReference type="Proteomes" id="UP000184363"/>
    </source>
</evidence>
<dbReference type="PANTHER" id="PTHR33885:SF3">
    <property type="entry name" value="PHAGE SHOCK PROTEIN C"/>
    <property type="match status" value="1"/>
</dbReference>
<dbReference type="Pfam" id="PF04024">
    <property type="entry name" value="PspC"/>
    <property type="match status" value="1"/>
</dbReference>
<dbReference type="PANTHER" id="PTHR33885">
    <property type="entry name" value="PHAGE SHOCK PROTEIN C"/>
    <property type="match status" value="1"/>
</dbReference>
<dbReference type="OrthoDB" id="3208990at2"/>
<evidence type="ECO:0000256" key="5">
    <source>
        <dbReference type="ARBA" id="ARBA00023136"/>
    </source>
</evidence>
<evidence type="ECO:0000256" key="7">
    <source>
        <dbReference type="SAM" id="Phobius"/>
    </source>
</evidence>
<proteinExistence type="predicted"/>
<evidence type="ECO:0000256" key="6">
    <source>
        <dbReference type="SAM" id="MobiDB-lite"/>
    </source>
</evidence>
<reference evidence="9 10" key="1">
    <citation type="submission" date="2016-11" db="EMBL/GenBank/DDBJ databases">
        <authorList>
            <person name="Jaros S."/>
            <person name="Januszkiewicz K."/>
            <person name="Wedrychowicz H."/>
        </authorList>
    </citation>
    <scope>NUCLEOTIDE SEQUENCE [LARGE SCALE GENOMIC DNA]</scope>
    <source>
        <strain evidence="9 10">DSM 43832</strain>
    </source>
</reference>
<keyword evidence="10" id="KW-1185">Reference proteome</keyword>
<feature type="transmembrane region" description="Helical" evidence="7">
    <location>
        <begin position="233"/>
        <end position="251"/>
    </location>
</feature>
<feature type="transmembrane region" description="Helical" evidence="7">
    <location>
        <begin position="43"/>
        <end position="69"/>
    </location>
</feature>
<comment type="subcellular location">
    <subcellularLocation>
        <location evidence="1">Cell membrane</location>
        <topology evidence="1">Single-pass membrane protein</topology>
    </subcellularLocation>
</comment>
<dbReference type="STRING" id="1848.SAMN05443637_1278"/>
<feature type="transmembrane region" description="Helical" evidence="7">
    <location>
        <begin position="198"/>
        <end position="221"/>
    </location>
</feature>
<feature type="compositionally biased region" description="Pro residues" evidence="6">
    <location>
        <begin position="160"/>
        <end position="170"/>
    </location>
</feature>
<keyword evidence="3 7" id="KW-0812">Transmembrane</keyword>
<feature type="transmembrane region" description="Helical" evidence="7">
    <location>
        <begin position="109"/>
        <end position="126"/>
    </location>
</feature>
<accession>A0A1M7ABK4</accession>
<dbReference type="InterPro" id="IPR052027">
    <property type="entry name" value="PspC"/>
</dbReference>
<dbReference type="EMBL" id="FRAP01000027">
    <property type="protein sequence ID" value="SHL39975.1"/>
    <property type="molecule type" value="Genomic_DNA"/>
</dbReference>
<evidence type="ECO:0000259" key="8">
    <source>
        <dbReference type="Pfam" id="PF04024"/>
    </source>
</evidence>
<dbReference type="Proteomes" id="UP000184363">
    <property type="component" value="Unassembled WGS sequence"/>
</dbReference>
<feature type="region of interest" description="Disordered" evidence="6">
    <location>
        <begin position="156"/>
        <end position="194"/>
    </location>
</feature>
<organism evidence="9 10">
    <name type="scientific">Pseudonocardia thermophila</name>
    <dbReference type="NCBI Taxonomy" id="1848"/>
    <lineage>
        <taxon>Bacteria</taxon>
        <taxon>Bacillati</taxon>
        <taxon>Actinomycetota</taxon>
        <taxon>Actinomycetes</taxon>
        <taxon>Pseudonocardiales</taxon>
        <taxon>Pseudonocardiaceae</taxon>
        <taxon>Pseudonocardia</taxon>
    </lineage>
</organism>
<evidence type="ECO:0000256" key="4">
    <source>
        <dbReference type="ARBA" id="ARBA00022989"/>
    </source>
</evidence>
<sequence length="408" mass="42270">MKTTDVPGTFRDMWETRPSRPRDDRMVAGVAAGIARRYDIDPVLVRVAFVVAAFSGIGAALYLFCWITFPEDPADPNAKPAARHPLALLAGGIAIAIGLGGIFDNSGSLILPAIAVAVLLYLLHSSRADRGPVGPQPQQPADPEAATEEAHVSLVKDLPGLPPQPKPPSWDPLGAAPFAWDLPEPSPPPTPAPAPRKLPVTAVTLGAALLASGITAAIMLITGTLTVTTAPTVLGVALAVLGAGLVIGSFLRAGRGLIPFALLLSMVTWGMLAAPLDRISAEGGFGRLSVRPASADQVEPSYSRGAGDIDLDLRDIDLRVPVEGPATPIQTKLTTGAGDITIVVPRDADVTFTGTSSFGDVSFERRQRMEGPGSRLTITDLGADGVASGRPIVIDARAGGGDVEVKRD</sequence>
<evidence type="ECO:0000313" key="9">
    <source>
        <dbReference type="EMBL" id="SHL39975.1"/>
    </source>
</evidence>
<keyword evidence="2" id="KW-1003">Cell membrane</keyword>
<dbReference type="AlphaFoldDB" id="A0A1M7ABK4"/>
<evidence type="ECO:0000256" key="3">
    <source>
        <dbReference type="ARBA" id="ARBA00022692"/>
    </source>
</evidence>